<dbReference type="RefSeq" id="WP_377487289.1">
    <property type="nucleotide sequence ID" value="NZ_JBHUOX010000014.1"/>
</dbReference>
<protein>
    <recommendedName>
        <fullName evidence="3">STAS/SEC14 domain-containing protein</fullName>
    </recommendedName>
</protein>
<evidence type="ECO:0000313" key="2">
    <source>
        <dbReference type="Proteomes" id="UP001597641"/>
    </source>
</evidence>
<dbReference type="EMBL" id="JBHUOX010000014">
    <property type="protein sequence ID" value="MFD3002140.1"/>
    <property type="molecule type" value="Genomic_DNA"/>
</dbReference>
<comment type="caution">
    <text evidence="1">The sequence shown here is derived from an EMBL/GenBank/DDBJ whole genome shotgun (WGS) entry which is preliminary data.</text>
</comment>
<accession>A0ABW6BXN6</accession>
<evidence type="ECO:0000313" key="1">
    <source>
        <dbReference type="EMBL" id="MFD3002140.1"/>
    </source>
</evidence>
<sequence>MPVDLPRFSEGYMAALQFAASRDARFWLHDIRLRNTSCVNQRSWFTNTFVPAANSTLSGSVCIAYLMSPLQREGLVQKSVSALAPVRYSDLMTVQYFTNEHDALEWLTECRSQVLA</sequence>
<organism evidence="1 2">
    <name type="scientific">Pontibacter toksunensis</name>
    <dbReference type="NCBI Taxonomy" id="1332631"/>
    <lineage>
        <taxon>Bacteria</taxon>
        <taxon>Pseudomonadati</taxon>
        <taxon>Bacteroidota</taxon>
        <taxon>Cytophagia</taxon>
        <taxon>Cytophagales</taxon>
        <taxon>Hymenobacteraceae</taxon>
        <taxon>Pontibacter</taxon>
    </lineage>
</organism>
<proteinExistence type="predicted"/>
<dbReference type="Proteomes" id="UP001597641">
    <property type="component" value="Unassembled WGS sequence"/>
</dbReference>
<reference evidence="2" key="1">
    <citation type="journal article" date="2019" name="Int. J. Syst. Evol. Microbiol.">
        <title>The Global Catalogue of Microorganisms (GCM) 10K type strain sequencing project: providing services to taxonomists for standard genome sequencing and annotation.</title>
        <authorList>
            <consortium name="The Broad Institute Genomics Platform"/>
            <consortium name="The Broad Institute Genome Sequencing Center for Infectious Disease"/>
            <person name="Wu L."/>
            <person name="Ma J."/>
        </authorList>
    </citation>
    <scope>NUCLEOTIDE SEQUENCE [LARGE SCALE GENOMIC DNA]</scope>
    <source>
        <strain evidence="2">KCTC 23984</strain>
    </source>
</reference>
<evidence type="ECO:0008006" key="3">
    <source>
        <dbReference type="Google" id="ProtNLM"/>
    </source>
</evidence>
<name>A0ABW6BXN6_9BACT</name>
<gene>
    <name evidence="1" type="ORF">ACFS7Z_17350</name>
</gene>
<keyword evidence="2" id="KW-1185">Reference proteome</keyword>